<dbReference type="AlphaFoldDB" id="A0ABD2J2M3"/>
<dbReference type="EMBL" id="JBICCN010000244">
    <property type="protein sequence ID" value="KAL3083981.1"/>
    <property type="molecule type" value="Genomic_DNA"/>
</dbReference>
<gene>
    <name evidence="3" type="ORF">niasHS_008853</name>
</gene>
<feature type="compositionally biased region" description="Low complexity" evidence="1">
    <location>
        <begin position="213"/>
        <end position="227"/>
    </location>
</feature>
<reference evidence="3 4" key="1">
    <citation type="submission" date="2024-10" db="EMBL/GenBank/DDBJ databases">
        <authorList>
            <person name="Kim D."/>
        </authorList>
    </citation>
    <scope>NUCLEOTIDE SEQUENCE [LARGE SCALE GENOMIC DNA]</scope>
    <source>
        <strain evidence="3">Taebaek</strain>
    </source>
</reference>
<sequence length="276" mass="30448">MRPFSLCLLLLPLLLLLLPNSPFANAFEEEEEDNEMRAQGQLPVSANANDDEPEEDDGNEMRAQWPSPQRWTQRPTRPTYKPPQYPRPGPGRPSYYNSMPQPVGCNWSGRNQRSGAILLPPGSSSLDDGAEGDVLDNEMRVEHLQPCPPKQPYPPPRQTNPPQYPPGRPGQGGPGQGKGWGSNPWHGNGNNGKGGGGGGRPNHRSGDIMLLQPATMPRPRYPTRYPTRPTPPPPFPIRTTPWPFSTFGPRPLPTRWPYRPGFPGPRNAIPGMPSSN</sequence>
<feature type="region of interest" description="Disordered" evidence="1">
    <location>
        <begin position="114"/>
        <end position="276"/>
    </location>
</feature>
<evidence type="ECO:0000256" key="2">
    <source>
        <dbReference type="SAM" id="SignalP"/>
    </source>
</evidence>
<organism evidence="3 4">
    <name type="scientific">Heterodera schachtii</name>
    <name type="common">Sugarbeet cyst nematode worm</name>
    <name type="synonym">Tylenchus schachtii</name>
    <dbReference type="NCBI Taxonomy" id="97005"/>
    <lineage>
        <taxon>Eukaryota</taxon>
        <taxon>Metazoa</taxon>
        <taxon>Ecdysozoa</taxon>
        <taxon>Nematoda</taxon>
        <taxon>Chromadorea</taxon>
        <taxon>Rhabditida</taxon>
        <taxon>Tylenchina</taxon>
        <taxon>Tylenchomorpha</taxon>
        <taxon>Tylenchoidea</taxon>
        <taxon>Heteroderidae</taxon>
        <taxon>Heteroderinae</taxon>
        <taxon>Heterodera</taxon>
    </lineage>
</organism>
<feature type="signal peptide" evidence="2">
    <location>
        <begin position="1"/>
        <end position="26"/>
    </location>
</feature>
<feature type="compositionally biased region" description="Pro residues" evidence="1">
    <location>
        <begin position="146"/>
        <end position="168"/>
    </location>
</feature>
<feature type="compositionally biased region" description="Acidic residues" evidence="1">
    <location>
        <begin position="49"/>
        <end position="58"/>
    </location>
</feature>
<feature type="compositionally biased region" description="Gly residues" evidence="1">
    <location>
        <begin position="169"/>
        <end position="180"/>
    </location>
</feature>
<feature type="compositionally biased region" description="Gly residues" evidence="1">
    <location>
        <begin position="189"/>
        <end position="200"/>
    </location>
</feature>
<accession>A0ABD2J2M3</accession>
<keyword evidence="4" id="KW-1185">Reference proteome</keyword>
<dbReference type="Proteomes" id="UP001620645">
    <property type="component" value="Unassembled WGS sequence"/>
</dbReference>
<name>A0ABD2J2M3_HETSC</name>
<protein>
    <submittedName>
        <fullName evidence="3">Uncharacterized protein</fullName>
    </submittedName>
</protein>
<comment type="caution">
    <text evidence="3">The sequence shown here is derived from an EMBL/GenBank/DDBJ whole genome shotgun (WGS) entry which is preliminary data.</text>
</comment>
<evidence type="ECO:0000313" key="4">
    <source>
        <dbReference type="Proteomes" id="UP001620645"/>
    </source>
</evidence>
<feature type="region of interest" description="Disordered" evidence="1">
    <location>
        <begin position="28"/>
        <end position="99"/>
    </location>
</feature>
<evidence type="ECO:0000256" key="1">
    <source>
        <dbReference type="SAM" id="MobiDB-lite"/>
    </source>
</evidence>
<proteinExistence type="predicted"/>
<evidence type="ECO:0000313" key="3">
    <source>
        <dbReference type="EMBL" id="KAL3083981.1"/>
    </source>
</evidence>
<feature type="chain" id="PRO_5044773203" evidence="2">
    <location>
        <begin position="27"/>
        <end position="276"/>
    </location>
</feature>
<feature type="compositionally biased region" description="Pro residues" evidence="1">
    <location>
        <begin position="80"/>
        <end position="91"/>
    </location>
</feature>
<keyword evidence="2" id="KW-0732">Signal</keyword>